<keyword evidence="4 8" id="KW-1133">Transmembrane helix</keyword>
<sequence length="193" mass="23338">MNSIIKRRAIQRDYQVHAPLLCVNIYFYLTIDTLLAAFAWQLYLHPRHVIKHRDYLQALALFGHYYLLLYHCGFLPWLISTWALSIFMFAHFALSHTFLPLSEEITHWVEYSLLHTADIEQRPWCNWWMGYLNYQVEHHLFPTMPNFRHPQIKDRVRALAEKHGLKYYVFSYTDAIYRSFKNLRDVSQQLKES</sequence>
<dbReference type="InterPro" id="IPR012171">
    <property type="entry name" value="Fatty_acid_desaturase"/>
</dbReference>
<evidence type="ECO:0000256" key="3">
    <source>
        <dbReference type="ARBA" id="ARBA00022692"/>
    </source>
</evidence>
<proteinExistence type="inferred from homology"/>
<comment type="similarity">
    <text evidence="2">Belongs to the fatty acid desaturase type 1 family.</text>
</comment>
<protein>
    <submittedName>
        <fullName evidence="10">Fatty acid desaturase 2</fullName>
    </submittedName>
</protein>
<dbReference type="EMBL" id="LNIX01000016">
    <property type="protein sequence ID" value="OXA45978.1"/>
    <property type="molecule type" value="Genomic_DNA"/>
</dbReference>
<reference evidence="10 11" key="1">
    <citation type="submission" date="2015-12" db="EMBL/GenBank/DDBJ databases">
        <title>The genome of Folsomia candida.</title>
        <authorList>
            <person name="Faddeeva A."/>
            <person name="Derks M.F."/>
            <person name="Anvar Y."/>
            <person name="Smit S."/>
            <person name="Van Straalen N."/>
            <person name="Roelofs D."/>
        </authorList>
    </citation>
    <scope>NUCLEOTIDE SEQUENCE [LARGE SCALE GENOMIC DNA]</scope>
    <source>
        <strain evidence="10 11">VU population</strain>
        <tissue evidence="10">Whole body</tissue>
    </source>
</reference>
<gene>
    <name evidence="10" type="ORF">Fcan01_19075</name>
</gene>
<dbReference type="Proteomes" id="UP000198287">
    <property type="component" value="Unassembled WGS sequence"/>
</dbReference>
<evidence type="ECO:0000313" key="10">
    <source>
        <dbReference type="EMBL" id="OXA45978.1"/>
    </source>
</evidence>
<keyword evidence="5" id="KW-0560">Oxidoreductase</keyword>
<dbReference type="InterPro" id="IPR005804">
    <property type="entry name" value="FA_desaturase_dom"/>
</dbReference>
<dbReference type="AlphaFoldDB" id="A0A226DLU5"/>
<keyword evidence="11" id="KW-1185">Reference proteome</keyword>
<evidence type="ECO:0000259" key="9">
    <source>
        <dbReference type="Pfam" id="PF00487"/>
    </source>
</evidence>
<dbReference type="PANTHER" id="PTHR19353:SF88">
    <property type="entry name" value="DELTA(5) FATTY ACID DESATURASE FAT-4"/>
    <property type="match status" value="1"/>
</dbReference>
<dbReference type="OrthoDB" id="260091at2759"/>
<evidence type="ECO:0000256" key="5">
    <source>
        <dbReference type="ARBA" id="ARBA00023002"/>
    </source>
</evidence>
<name>A0A226DLU5_FOLCA</name>
<comment type="subcellular location">
    <subcellularLocation>
        <location evidence="1">Membrane</location>
        <topology evidence="1">Multi-pass membrane protein</topology>
    </subcellularLocation>
</comment>
<evidence type="ECO:0000256" key="4">
    <source>
        <dbReference type="ARBA" id="ARBA00022989"/>
    </source>
</evidence>
<organism evidence="10 11">
    <name type="scientific">Folsomia candida</name>
    <name type="common">Springtail</name>
    <dbReference type="NCBI Taxonomy" id="158441"/>
    <lineage>
        <taxon>Eukaryota</taxon>
        <taxon>Metazoa</taxon>
        <taxon>Ecdysozoa</taxon>
        <taxon>Arthropoda</taxon>
        <taxon>Hexapoda</taxon>
        <taxon>Collembola</taxon>
        <taxon>Entomobryomorpha</taxon>
        <taxon>Isotomoidea</taxon>
        <taxon>Isotomidae</taxon>
        <taxon>Proisotominae</taxon>
        <taxon>Folsomia</taxon>
    </lineage>
</organism>
<comment type="caution">
    <text evidence="10">The sequence shown here is derived from an EMBL/GenBank/DDBJ whole genome shotgun (WGS) entry which is preliminary data.</text>
</comment>
<evidence type="ECO:0000256" key="2">
    <source>
        <dbReference type="ARBA" id="ARBA00009295"/>
    </source>
</evidence>
<keyword evidence="7 8" id="KW-0472">Membrane</keyword>
<evidence type="ECO:0000256" key="1">
    <source>
        <dbReference type="ARBA" id="ARBA00004141"/>
    </source>
</evidence>
<feature type="transmembrane region" description="Helical" evidence="8">
    <location>
        <begin position="63"/>
        <end position="90"/>
    </location>
</feature>
<feature type="domain" description="Fatty acid desaturase" evidence="9">
    <location>
        <begin position="30"/>
        <end position="169"/>
    </location>
</feature>
<evidence type="ECO:0000256" key="6">
    <source>
        <dbReference type="ARBA" id="ARBA00023098"/>
    </source>
</evidence>
<dbReference type="GO" id="GO:0006629">
    <property type="term" value="P:lipid metabolic process"/>
    <property type="evidence" value="ECO:0007669"/>
    <property type="project" value="UniProtKB-KW"/>
</dbReference>
<evidence type="ECO:0000256" key="8">
    <source>
        <dbReference type="SAM" id="Phobius"/>
    </source>
</evidence>
<feature type="transmembrane region" description="Helical" evidence="8">
    <location>
        <begin position="21"/>
        <end position="43"/>
    </location>
</feature>
<dbReference type="GO" id="GO:0016020">
    <property type="term" value="C:membrane"/>
    <property type="evidence" value="ECO:0007669"/>
    <property type="project" value="UniProtKB-SubCell"/>
</dbReference>
<evidence type="ECO:0000313" key="11">
    <source>
        <dbReference type="Proteomes" id="UP000198287"/>
    </source>
</evidence>
<keyword evidence="6" id="KW-0443">Lipid metabolism</keyword>
<dbReference type="Pfam" id="PF00487">
    <property type="entry name" value="FA_desaturase"/>
    <property type="match status" value="1"/>
</dbReference>
<dbReference type="GO" id="GO:0016717">
    <property type="term" value="F:oxidoreductase activity, acting on paired donors, with oxidation of a pair of donors resulting in the reduction of molecular oxygen to two molecules of water"/>
    <property type="evidence" value="ECO:0007669"/>
    <property type="project" value="TreeGrafter"/>
</dbReference>
<evidence type="ECO:0000256" key="7">
    <source>
        <dbReference type="ARBA" id="ARBA00023136"/>
    </source>
</evidence>
<keyword evidence="3 8" id="KW-0812">Transmembrane</keyword>
<dbReference type="PANTHER" id="PTHR19353">
    <property type="entry name" value="FATTY ACID DESATURASE 2"/>
    <property type="match status" value="1"/>
</dbReference>
<accession>A0A226DLU5</accession>